<gene>
    <name evidence="1" type="ORF">J5X75_30945</name>
</gene>
<evidence type="ECO:0000313" key="2">
    <source>
        <dbReference type="Proteomes" id="UP000679690"/>
    </source>
</evidence>
<comment type="caution">
    <text evidence="1">The sequence shown here is derived from an EMBL/GenBank/DDBJ whole genome shotgun (WGS) entry which is preliminary data.</text>
</comment>
<proteinExistence type="predicted"/>
<dbReference type="EMBL" id="JAGFNS010000024">
    <property type="protein sequence ID" value="MBO3741933.1"/>
    <property type="molecule type" value="Genomic_DNA"/>
</dbReference>
<reference evidence="1 2" key="1">
    <citation type="submission" date="2021-03" db="EMBL/GenBank/DDBJ databases">
        <title>Actinoplanes flavus sp. nov., a novel actinomycete isolated from Coconut Palm rhizosphere soil.</title>
        <authorList>
            <person name="Luo X."/>
        </authorList>
    </citation>
    <scope>NUCLEOTIDE SEQUENCE [LARGE SCALE GENOMIC DNA]</scope>
    <source>
        <strain evidence="1 2">NEAU-H7</strain>
    </source>
</reference>
<keyword evidence="2" id="KW-1185">Reference proteome</keyword>
<sequence>MTLGQAAGLAHQPDGRTYDCRGCRKPWPCGRARAYLLATNDRVSLSLRMAMELEAASMILTGQDRYLRFFLWAREASPTG</sequence>
<dbReference type="RefSeq" id="WP_208471080.1">
    <property type="nucleotide sequence ID" value="NZ_JAGFNS010000024.1"/>
</dbReference>
<evidence type="ECO:0000313" key="1">
    <source>
        <dbReference type="EMBL" id="MBO3741933.1"/>
    </source>
</evidence>
<accession>A0ABS3UTL5</accession>
<organism evidence="1 2">
    <name type="scientific">Actinoplanes flavus</name>
    <dbReference type="NCBI Taxonomy" id="2820290"/>
    <lineage>
        <taxon>Bacteria</taxon>
        <taxon>Bacillati</taxon>
        <taxon>Actinomycetota</taxon>
        <taxon>Actinomycetes</taxon>
        <taxon>Micromonosporales</taxon>
        <taxon>Micromonosporaceae</taxon>
        <taxon>Actinoplanes</taxon>
    </lineage>
</organism>
<dbReference type="Proteomes" id="UP000679690">
    <property type="component" value="Unassembled WGS sequence"/>
</dbReference>
<protein>
    <submittedName>
        <fullName evidence="1">Flavin reductase</fullName>
    </submittedName>
</protein>
<name>A0ABS3UTL5_9ACTN</name>